<organism evidence="1 2">
    <name type="scientific">Kineosporia corallincola</name>
    <dbReference type="NCBI Taxonomy" id="2835133"/>
    <lineage>
        <taxon>Bacteria</taxon>
        <taxon>Bacillati</taxon>
        <taxon>Actinomycetota</taxon>
        <taxon>Actinomycetes</taxon>
        <taxon>Kineosporiales</taxon>
        <taxon>Kineosporiaceae</taxon>
        <taxon>Kineosporia</taxon>
    </lineage>
</organism>
<gene>
    <name evidence="1" type="ORF">KIH74_15325</name>
</gene>
<protein>
    <submittedName>
        <fullName evidence="1">YcaQ family DNA glycosylase</fullName>
    </submittedName>
</protein>
<keyword evidence="2" id="KW-1185">Reference proteome</keyword>
<evidence type="ECO:0000313" key="2">
    <source>
        <dbReference type="Proteomes" id="UP001197247"/>
    </source>
</evidence>
<dbReference type="PANTHER" id="PTHR30528:SF0">
    <property type="entry name" value="CYTOPLASMIC PROTEIN"/>
    <property type="match status" value="1"/>
</dbReference>
<dbReference type="InterPro" id="IPR009351">
    <property type="entry name" value="AlkZ-like"/>
</dbReference>
<evidence type="ECO:0000313" key="1">
    <source>
        <dbReference type="EMBL" id="MBT0770312.1"/>
    </source>
</evidence>
<reference evidence="1 2" key="1">
    <citation type="submission" date="2021-05" db="EMBL/GenBank/DDBJ databases">
        <title>Kineosporia and Streptomyces sp. nov. two new marine actinobacteria isolated from Coral.</title>
        <authorList>
            <person name="Buangrab K."/>
            <person name="Sutthacheep M."/>
            <person name="Yeemin T."/>
            <person name="Harunari E."/>
            <person name="Igarashi Y."/>
            <person name="Kanchanasin P."/>
            <person name="Tanasupawat S."/>
            <person name="Phongsopitanun W."/>
        </authorList>
    </citation>
    <scope>NUCLEOTIDE SEQUENCE [LARGE SCALE GENOMIC DNA]</scope>
    <source>
        <strain evidence="1 2">J2-2</strain>
    </source>
</reference>
<dbReference type="Pfam" id="PF06224">
    <property type="entry name" value="AlkZ-like"/>
    <property type="match status" value="1"/>
</dbReference>
<dbReference type="Proteomes" id="UP001197247">
    <property type="component" value="Unassembled WGS sequence"/>
</dbReference>
<dbReference type="EMBL" id="JAHBAY010000006">
    <property type="protein sequence ID" value="MBT0770312.1"/>
    <property type="molecule type" value="Genomic_DNA"/>
</dbReference>
<dbReference type="PANTHER" id="PTHR30528">
    <property type="entry name" value="CYTOPLASMIC PROTEIN"/>
    <property type="match status" value="1"/>
</dbReference>
<sequence length="428" mass="47556">MGSRAGGPGESGAAPRRPARERLSLAQARRIALAAQGFGVARPSGPITARHLQRVVDTVGVLQIDSVNVLSRSHYLPVFSRLGDYPRPLLDKASGNAPRRLVEYWAHEASFIAPQTHRLLRWRMDRAAHEAWGGMQRIARDRADLLDQVLEVVDRHGPLTAAAVERHIGDTRPRERTGEWGWNWSDVKRAVEFQFWAGQLSSAGRTQQFERRYALPGRVLPSVVSAAPDPDPEDARRELVRIAARAMGVATERCLRDYFRLKPAESQAAVRDLVDAGELLPVTVDGWGRQAYLHPDARIPRRITARALLSPFDSLVWERPRTEVLWDFRLRLEIYTPAAKREFGYYVLPFLLGEQLVGRVDLKADRAPGGGGRLLVRAAYAEPGVPAEAVIGELADELRLMAGWLELDGVTAEPKGELGPALAELFRG</sequence>
<name>A0ABS5TGW6_9ACTN</name>
<accession>A0ABS5TGW6</accession>
<proteinExistence type="predicted"/>
<comment type="caution">
    <text evidence="1">The sequence shown here is derived from an EMBL/GenBank/DDBJ whole genome shotgun (WGS) entry which is preliminary data.</text>
</comment>